<keyword evidence="4" id="KW-1185">Reference proteome</keyword>
<evidence type="ECO:0000259" key="2">
    <source>
        <dbReference type="Pfam" id="PF13354"/>
    </source>
</evidence>
<dbReference type="Gene3D" id="3.40.710.10">
    <property type="entry name" value="DD-peptidase/beta-lactamase superfamily"/>
    <property type="match status" value="1"/>
</dbReference>
<reference evidence="4" key="1">
    <citation type="journal article" date="2019" name="Int. J. Syst. Evol. Microbiol.">
        <title>The Global Catalogue of Microorganisms (GCM) 10K type strain sequencing project: providing services to taxonomists for standard genome sequencing and annotation.</title>
        <authorList>
            <consortium name="The Broad Institute Genomics Platform"/>
            <consortium name="The Broad Institute Genome Sequencing Center for Infectious Disease"/>
            <person name="Wu L."/>
            <person name="Ma J."/>
        </authorList>
    </citation>
    <scope>NUCLEOTIDE SEQUENCE [LARGE SCALE GENOMIC DNA]</scope>
    <source>
        <strain evidence="4">KCTC 42586</strain>
    </source>
</reference>
<accession>A0ABW0CZ83</accession>
<organism evidence="3 4">
    <name type="scientific">Streptomyces coerulescens</name>
    <dbReference type="NCBI Taxonomy" id="29304"/>
    <lineage>
        <taxon>Bacteria</taxon>
        <taxon>Bacillati</taxon>
        <taxon>Actinomycetota</taxon>
        <taxon>Actinomycetes</taxon>
        <taxon>Kitasatosporales</taxon>
        <taxon>Streptomycetaceae</taxon>
        <taxon>Streptomyces</taxon>
    </lineage>
</organism>
<dbReference type="PANTHER" id="PTHR35333:SF3">
    <property type="entry name" value="BETA-LACTAMASE-TYPE TRANSPEPTIDASE FOLD CONTAINING PROTEIN"/>
    <property type="match status" value="1"/>
</dbReference>
<dbReference type="InterPro" id="IPR045155">
    <property type="entry name" value="Beta-lactam_cat"/>
</dbReference>
<dbReference type="PANTHER" id="PTHR35333">
    <property type="entry name" value="BETA-LACTAMASE"/>
    <property type="match status" value="1"/>
</dbReference>
<protein>
    <submittedName>
        <fullName evidence="3">Serine hydrolase</fullName>
    </submittedName>
</protein>
<dbReference type="InterPro" id="IPR012338">
    <property type="entry name" value="Beta-lactam/transpept-like"/>
</dbReference>
<name>A0ABW0CZ83_STRCD</name>
<dbReference type="InterPro" id="IPR000871">
    <property type="entry name" value="Beta-lactam_class-A"/>
</dbReference>
<proteinExistence type="predicted"/>
<dbReference type="EMBL" id="JBHSKM010000049">
    <property type="protein sequence ID" value="MFC5220437.1"/>
    <property type="molecule type" value="Genomic_DNA"/>
</dbReference>
<dbReference type="SUPFAM" id="SSF56601">
    <property type="entry name" value="beta-lactamase/transpeptidase-like"/>
    <property type="match status" value="1"/>
</dbReference>
<evidence type="ECO:0000313" key="4">
    <source>
        <dbReference type="Proteomes" id="UP001596263"/>
    </source>
</evidence>
<sequence>MPDAPNPAHPAHGLRAHTLKVRAVCAATALAATLAACTLAGPPTRTPAPAARAAAPAPGPAPREQRGATLTRALRPLLPGGSTRLAVAVLDLDSADQEIASYAAKEPFETASISKLGILAALLLQAQDNKRALTAAERDNAEEMIRTSDNDAASTLWQTIGKAEGLNTAHKRLGLTSTHGGPGNRWGLTRTTATDQIQLLRAIFSPRPPTTRTPQPLTPQSRTYIQHLMARITPDQNWGISAAASPGSHWALKNGWLQRTTTNHWIINTTGQITVHGHHYLLTILSNGHTTMKNGITLVEHTAKAAIGAATTHTHPWPHQPTRHNTA</sequence>
<dbReference type="Proteomes" id="UP001596263">
    <property type="component" value="Unassembled WGS sequence"/>
</dbReference>
<evidence type="ECO:0000313" key="3">
    <source>
        <dbReference type="EMBL" id="MFC5220437.1"/>
    </source>
</evidence>
<comment type="caution">
    <text evidence="3">The sequence shown here is derived from an EMBL/GenBank/DDBJ whole genome shotgun (WGS) entry which is preliminary data.</text>
</comment>
<feature type="compositionally biased region" description="Low complexity" evidence="1">
    <location>
        <begin position="45"/>
        <end position="56"/>
    </location>
</feature>
<feature type="domain" description="Beta-lactamase class A catalytic" evidence="2">
    <location>
        <begin position="139"/>
        <end position="284"/>
    </location>
</feature>
<gene>
    <name evidence="3" type="ORF">ACFPQ9_42180</name>
</gene>
<dbReference type="RefSeq" id="WP_380865197.1">
    <property type="nucleotide sequence ID" value="NZ_JBHSKM010000049.1"/>
</dbReference>
<dbReference type="Pfam" id="PF13354">
    <property type="entry name" value="Beta-lactamase2"/>
    <property type="match status" value="1"/>
</dbReference>
<feature type="region of interest" description="Disordered" evidence="1">
    <location>
        <begin position="45"/>
        <end position="65"/>
    </location>
</feature>
<keyword evidence="3" id="KW-0378">Hydrolase</keyword>
<dbReference type="GO" id="GO:0016787">
    <property type="term" value="F:hydrolase activity"/>
    <property type="evidence" value="ECO:0007669"/>
    <property type="project" value="UniProtKB-KW"/>
</dbReference>
<evidence type="ECO:0000256" key="1">
    <source>
        <dbReference type="SAM" id="MobiDB-lite"/>
    </source>
</evidence>